<comment type="pathway">
    <text evidence="3 15">Cofactor biosynthesis; FMN biosynthesis; FMN from riboflavin (ATP route): step 1/1.</text>
</comment>
<evidence type="ECO:0000256" key="3">
    <source>
        <dbReference type="ARBA" id="ARBA00005201"/>
    </source>
</evidence>
<evidence type="ECO:0000256" key="15">
    <source>
        <dbReference type="PIRNR" id="PIRNR004491"/>
    </source>
</evidence>
<dbReference type="Pfam" id="PF06574">
    <property type="entry name" value="FAD_syn"/>
    <property type="match status" value="1"/>
</dbReference>
<dbReference type="NCBIfam" id="TIGR00083">
    <property type="entry name" value="ribF"/>
    <property type="match status" value="1"/>
</dbReference>
<name>A0ABV4TWW8_9GAMM</name>
<dbReference type="InterPro" id="IPR014729">
    <property type="entry name" value="Rossmann-like_a/b/a_fold"/>
</dbReference>
<dbReference type="Pfam" id="PF01687">
    <property type="entry name" value="Flavokinase"/>
    <property type="match status" value="1"/>
</dbReference>
<comment type="function">
    <text evidence="1">Catalyzes the phosphorylation of riboflavin to FMN followed by the adenylation of FMN to FAD.</text>
</comment>
<evidence type="ECO:0000256" key="6">
    <source>
        <dbReference type="ARBA" id="ARBA00022679"/>
    </source>
</evidence>
<dbReference type="NCBIfam" id="TIGR00125">
    <property type="entry name" value="cyt_tran_rel"/>
    <property type="match status" value="1"/>
</dbReference>
<dbReference type="NCBIfam" id="NF004160">
    <property type="entry name" value="PRK05627.1-3"/>
    <property type="match status" value="1"/>
</dbReference>
<evidence type="ECO:0000256" key="8">
    <source>
        <dbReference type="ARBA" id="ARBA00022741"/>
    </source>
</evidence>
<evidence type="ECO:0000256" key="4">
    <source>
        <dbReference type="ARBA" id="ARBA00022630"/>
    </source>
</evidence>
<feature type="domain" description="Riboflavin kinase" evidence="16">
    <location>
        <begin position="183"/>
        <end position="307"/>
    </location>
</feature>
<accession>A0ABV4TWW8</accession>
<keyword evidence="11 15" id="KW-0067">ATP-binding</keyword>
<sequence length="311" mass="34339">MELIRGTQSLKPHHRRCVATIGNFDGVHRGHARLLDRARERADALGVPACVVTFEPHSKEFFAPEQAPARLTDLRGKVAVLREHGVDRVLVLPFNRALASLKPEAFMDRVLVDGLGVRHVVVGHDFVFGKGAKGSIADLRRHGGQRGFAAEEIPEYREDGRAVGSTAIRKALAEGDLDEAARLLGRPYSLCGRVIHGDQIGRDLGFPTLNLHMHHRRLPVEGVFAGRIHGGGLHGHPAAVSVGTRPAIKGIDVRVEAHLLDFQGDLYGARVELVFERFLREEWNFPDLDSLKAQIDADVRESREHFGLPLE</sequence>
<dbReference type="SMART" id="SM00904">
    <property type="entry name" value="Flavokinase"/>
    <property type="match status" value="1"/>
</dbReference>
<evidence type="ECO:0000256" key="5">
    <source>
        <dbReference type="ARBA" id="ARBA00022643"/>
    </source>
</evidence>
<evidence type="ECO:0000313" key="18">
    <source>
        <dbReference type="Proteomes" id="UP001575181"/>
    </source>
</evidence>
<evidence type="ECO:0000256" key="2">
    <source>
        <dbReference type="ARBA" id="ARBA00004726"/>
    </source>
</evidence>
<comment type="catalytic activity">
    <reaction evidence="14 15">
        <text>FMN + ATP + H(+) = FAD + diphosphate</text>
        <dbReference type="Rhea" id="RHEA:17237"/>
        <dbReference type="ChEBI" id="CHEBI:15378"/>
        <dbReference type="ChEBI" id="CHEBI:30616"/>
        <dbReference type="ChEBI" id="CHEBI:33019"/>
        <dbReference type="ChEBI" id="CHEBI:57692"/>
        <dbReference type="ChEBI" id="CHEBI:58210"/>
        <dbReference type="EC" id="2.7.7.2"/>
    </reaction>
</comment>
<protein>
    <recommendedName>
        <fullName evidence="15">Riboflavin biosynthesis protein</fullName>
    </recommendedName>
    <domain>
        <recommendedName>
            <fullName evidence="15">Riboflavin kinase</fullName>
            <ecNumber evidence="15">2.7.1.26</ecNumber>
        </recommendedName>
        <alternativeName>
            <fullName evidence="15">Flavokinase</fullName>
        </alternativeName>
    </domain>
    <domain>
        <recommendedName>
            <fullName evidence="15">FMN adenylyltransferase</fullName>
            <ecNumber evidence="15">2.7.7.2</ecNumber>
        </recommendedName>
        <alternativeName>
            <fullName evidence="15">FAD pyrophosphorylase</fullName>
        </alternativeName>
        <alternativeName>
            <fullName evidence="15">FAD synthase</fullName>
        </alternativeName>
    </domain>
</protein>
<evidence type="ECO:0000313" key="17">
    <source>
        <dbReference type="EMBL" id="MFA9461830.1"/>
    </source>
</evidence>
<proteinExistence type="inferred from homology"/>
<dbReference type="PANTHER" id="PTHR22749:SF6">
    <property type="entry name" value="RIBOFLAVIN KINASE"/>
    <property type="match status" value="1"/>
</dbReference>
<dbReference type="SUPFAM" id="SSF52374">
    <property type="entry name" value="Nucleotidylyl transferase"/>
    <property type="match status" value="1"/>
</dbReference>
<gene>
    <name evidence="17" type="ORF">ACERLL_13470</name>
</gene>
<comment type="caution">
    <text evidence="17">The sequence shown here is derived from an EMBL/GenBank/DDBJ whole genome shotgun (WGS) entry which is preliminary data.</text>
</comment>
<comment type="catalytic activity">
    <reaction evidence="13 15">
        <text>riboflavin + ATP = FMN + ADP + H(+)</text>
        <dbReference type="Rhea" id="RHEA:14357"/>
        <dbReference type="ChEBI" id="CHEBI:15378"/>
        <dbReference type="ChEBI" id="CHEBI:30616"/>
        <dbReference type="ChEBI" id="CHEBI:57986"/>
        <dbReference type="ChEBI" id="CHEBI:58210"/>
        <dbReference type="ChEBI" id="CHEBI:456216"/>
        <dbReference type="EC" id="2.7.1.26"/>
    </reaction>
</comment>
<dbReference type="EC" id="2.7.1.26" evidence="15"/>
<evidence type="ECO:0000256" key="1">
    <source>
        <dbReference type="ARBA" id="ARBA00002121"/>
    </source>
</evidence>
<keyword evidence="5 15" id="KW-0288">FMN</keyword>
<evidence type="ECO:0000256" key="9">
    <source>
        <dbReference type="ARBA" id="ARBA00022777"/>
    </source>
</evidence>
<dbReference type="Gene3D" id="3.40.50.620">
    <property type="entry name" value="HUPs"/>
    <property type="match status" value="1"/>
</dbReference>
<dbReference type="CDD" id="cd02064">
    <property type="entry name" value="FAD_synthetase_N"/>
    <property type="match status" value="1"/>
</dbReference>
<dbReference type="Gene3D" id="2.40.30.30">
    <property type="entry name" value="Riboflavin kinase-like"/>
    <property type="match status" value="1"/>
</dbReference>
<keyword evidence="9 15" id="KW-0418">Kinase</keyword>
<dbReference type="InterPro" id="IPR004821">
    <property type="entry name" value="Cyt_trans-like"/>
</dbReference>
<dbReference type="GO" id="GO:0003919">
    <property type="term" value="F:FMN adenylyltransferase activity"/>
    <property type="evidence" value="ECO:0007669"/>
    <property type="project" value="UniProtKB-EC"/>
</dbReference>
<keyword evidence="7 15" id="KW-0548">Nucleotidyltransferase</keyword>
<dbReference type="InterPro" id="IPR002606">
    <property type="entry name" value="Riboflavin_kinase_bac"/>
</dbReference>
<dbReference type="RefSeq" id="WP_373656619.1">
    <property type="nucleotide sequence ID" value="NZ_JBGUAW010000009.1"/>
</dbReference>
<dbReference type="PIRSF" id="PIRSF004491">
    <property type="entry name" value="FAD_Synth"/>
    <property type="match status" value="1"/>
</dbReference>
<organism evidence="17 18">
    <name type="scientific">Thiohalorhabdus methylotrophus</name>
    <dbReference type="NCBI Taxonomy" id="3242694"/>
    <lineage>
        <taxon>Bacteria</taxon>
        <taxon>Pseudomonadati</taxon>
        <taxon>Pseudomonadota</taxon>
        <taxon>Gammaproteobacteria</taxon>
        <taxon>Thiohalorhabdales</taxon>
        <taxon>Thiohalorhabdaceae</taxon>
        <taxon>Thiohalorhabdus</taxon>
    </lineage>
</organism>
<dbReference type="EC" id="2.7.7.2" evidence="15"/>
<dbReference type="InterPro" id="IPR023465">
    <property type="entry name" value="Riboflavin_kinase_dom_sf"/>
</dbReference>
<dbReference type="NCBIfam" id="NF004163">
    <property type="entry name" value="PRK05627.1-6"/>
    <property type="match status" value="1"/>
</dbReference>
<dbReference type="PANTHER" id="PTHR22749">
    <property type="entry name" value="RIBOFLAVIN KINASE/FMN ADENYLYLTRANSFERASE"/>
    <property type="match status" value="1"/>
</dbReference>
<dbReference type="GO" id="GO:0008531">
    <property type="term" value="F:riboflavin kinase activity"/>
    <property type="evidence" value="ECO:0007669"/>
    <property type="project" value="UniProtKB-EC"/>
</dbReference>
<dbReference type="InterPro" id="IPR023468">
    <property type="entry name" value="Riboflavin_kinase"/>
</dbReference>
<comment type="similarity">
    <text evidence="15">Belongs to the ribF family.</text>
</comment>
<dbReference type="EMBL" id="JBGUAW010000009">
    <property type="protein sequence ID" value="MFA9461830.1"/>
    <property type="molecule type" value="Genomic_DNA"/>
</dbReference>
<comment type="pathway">
    <text evidence="2 15">Cofactor biosynthesis; FAD biosynthesis; FAD from FMN: step 1/1.</text>
</comment>
<evidence type="ECO:0000259" key="16">
    <source>
        <dbReference type="SMART" id="SM00904"/>
    </source>
</evidence>
<dbReference type="InterPro" id="IPR015864">
    <property type="entry name" value="FAD_synthase"/>
</dbReference>
<keyword evidence="8 15" id="KW-0547">Nucleotide-binding</keyword>
<dbReference type="SUPFAM" id="SSF82114">
    <property type="entry name" value="Riboflavin kinase-like"/>
    <property type="match status" value="1"/>
</dbReference>
<reference evidence="17 18" key="1">
    <citation type="submission" date="2024-08" db="EMBL/GenBank/DDBJ databases">
        <title>Whole-genome sequencing of halo(alkali)philic microorganisms from hypersaline lakes.</title>
        <authorList>
            <person name="Sorokin D.Y."/>
            <person name="Merkel A.Y."/>
            <person name="Messina E."/>
            <person name="Yakimov M."/>
        </authorList>
    </citation>
    <scope>NUCLEOTIDE SEQUENCE [LARGE SCALE GENOMIC DNA]</scope>
    <source>
        <strain evidence="17 18">Cl-TMA</strain>
    </source>
</reference>
<dbReference type="NCBIfam" id="NF004159">
    <property type="entry name" value="PRK05627.1-2"/>
    <property type="match status" value="1"/>
</dbReference>
<keyword evidence="10 15" id="KW-0274">FAD</keyword>
<evidence type="ECO:0000256" key="13">
    <source>
        <dbReference type="ARBA" id="ARBA00047880"/>
    </source>
</evidence>
<dbReference type="InterPro" id="IPR015865">
    <property type="entry name" value="Riboflavin_kinase_bac/euk"/>
</dbReference>
<keyword evidence="12" id="KW-0511">Multifunctional enzyme</keyword>
<dbReference type="NCBIfam" id="NF004162">
    <property type="entry name" value="PRK05627.1-5"/>
    <property type="match status" value="1"/>
</dbReference>
<evidence type="ECO:0000256" key="14">
    <source>
        <dbReference type="ARBA" id="ARBA00049494"/>
    </source>
</evidence>
<evidence type="ECO:0000256" key="12">
    <source>
        <dbReference type="ARBA" id="ARBA00023268"/>
    </source>
</evidence>
<evidence type="ECO:0000256" key="11">
    <source>
        <dbReference type="ARBA" id="ARBA00022840"/>
    </source>
</evidence>
<evidence type="ECO:0000256" key="7">
    <source>
        <dbReference type="ARBA" id="ARBA00022695"/>
    </source>
</evidence>
<keyword evidence="4 15" id="KW-0285">Flavoprotein</keyword>
<keyword evidence="6 15" id="KW-0808">Transferase</keyword>
<keyword evidence="18" id="KW-1185">Reference proteome</keyword>
<evidence type="ECO:0000256" key="10">
    <source>
        <dbReference type="ARBA" id="ARBA00022827"/>
    </source>
</evidence>
<dbReference type="Proteomes" id="UP001575181">
    <property type="component" value="Unassembled WGS sequence"/>
</dbReference>